<feature type="transmembrane region" description="Helical" evidence="1">
    <location>
        <begin position="267"/>
        <end position="284"/>
    </location>
</feature>
<dbReference type="GO" id="GO:0016020">
    <property type="term" value="C:membrane"/>
    <property type="evidence" value="ECO:0007669"/>
    <property type="project" value="InterPro"/>
</dbReference>
<dbReference type="InterPro" id="IPR037185">
    <property type="entry name" value="EmrE-like"/>
</dbReference>
<dbReference type="Proteomes" id="UP000288012">
    <property type="component" value="Unassembled WGS sequence"/>
</dbReference>
<keyword evidence="1" id="KW-1133">Transmembrane helix</keyword>
<feature type="transmembrane region" description="Helical" evidence="1">
    <location>
        <begin position="150"/>
        <end position="169"/>
    </location>
</feature>
<dbReference type="InterPro" id="IPR000620">
    <property type="entry name" value="EamA_dom"/>
</dbReference>
<protein>
    <submittedName>
        <fullName evidence="3">DMT family transporter</fullName>
    </submittedName>
</protein>
<feature type="transmembrane region" description="Helical" evidence="1">
    <location>
        <begin position="210"/>
        <end position="231"/>
    </location>
</feature>
<proteinExistence type="predicted"/>
<feature type="transmembrane region" description="Helical" evidence="1">
    <location>
        <begin position="96"/>
        <end position="118"/>
    </location>
</feature>
<organism evidence="3 4">
    <name type="scientific">Legionella septentrionalis</name>
    <dbReference type="NCBI Taxonomy" id="2498109"/>
    <lineage>
        <taxon>Bacteria</taxon>
        <taxon>Pseudomonadati</taxon>
        <taxon>Pseudomonadota</taxon>
        <taxon>Gammaproteobacteria</taxon>
        <taxon>Legionellales</taxon>
        <taxon>Legionellaceae</taxon>
        <taxon>Legionella</taxon>
    </lineage>
</organism>
<reference evidence="3 4" key="1">
    <citation type="submission" date="2018-12" db="EMBL/GenBank/DDBJ databases">
        <title>Legionella sp,whole genome shotgun sequence.</title>
        <authorList>
            <person name="Wu H."/>
        </authorList>
    </citation>
    <scope>NUCLEOTIDE SEQUENCE [LARGE SCALE GENOMIC DNA]</scope>
    <source>
        <strain evidence="4">km714</strain>
    </source>
</reference>
<evidence type="ECO:0000313" key="3">
    <source>
        <dbReference type="EMBL" id="RUQ89743.1"/>
    </source>
</evidence>
<dbReference type="Pfam" id="PF00892">
    <property type="entry name" value="EamA"/>
    <property type="match status" value="2"/>
</dbReference>
<evidence type="ECO:0000259" key="2">
    <source>
        <dbReference type="Pfam" id="PF00892"/>
    </source>
</evidence>
<dbReference type="RefSeq" id="WP_127032581.1">
    <property type="nucleotide sequence ID" value="NZ_RZGR01000006.1"/>
</dbReference>
<feature type="transmembrane region" description="Helical" evidence="1">
    <location>
        <begin position="125"/>
        <end position="144"/>
    </location>
</feature>
<accession>A0A3S0X580</accession>
<keyword evidence="1" id="KW-0812">Transmembrane</keyword>
<dbReference type="AlphaFoldDB" id="A0A3S0X580"/>
<dbReference type="SUPFAM" id="SSF103481">
    <property type="entry name" value="Multidrug resistance efflux transporter EmrE"/>
    <property type="match status" value="2"/>
</dbReference>
<feature type="transmembrane region" description="Helical" evidence="1">
    <location>
        <begin position="181"/>
        <end position="198"/>
    </location>
</feature>
<dbReference type="PANTHER" id="PTHR22911">
    <property type="entry name" value="ACYL-MALONYL CONDENSING ENZYME-RELATED"/>
    <property type="match status" value="1"/>
</dbReference>
<feature type="transmembrane region" description="Helical" evidence="1">
    <location>
        <begin position="243"/>
        <end position="261"/>
    </location>
</feature>
<dbReference type="OrthoDB" id="5652448at2"/>
<name>A0A3S0X580_9GAMM</name>
<feature type="domain" description="EamA" evidence="2">
    <location>
        <begin position="151"/>
        <end position="283"/>
    </location>
</feature>
<feature type="transmembrane region" description="Helical" evidence="1">
    <location>
        <begin position="40"/>
        <end position="59"/>
    </location>
</feature>
<feature type="transmembrane region" description="Helical" evidence="1">
    <location>
        <begin position="71"/>
        <end position="90"/>
    </location>
</feature>
<sequence>MAIQQHRGSIYAILSGFLYGFLGYFGLSVMQAGISASTMLFWRFLISSVVIFLILLPSLKRIQDSWRDIGFAFLNGAAFYSFSTVLYFWSCTYIGSGLAMVIFFTYPGIVILCNFFAYGQKISPAYYVAMFLIFMGMLLFVDLHEMKLDFIGIILAVISAAFYAFYIFFSKKNIISANLSALMVSLGCMLSCLCLSLLNQSFSIPVAGDVWLNLLGIGILSTAFPILLLLYSLRYVSSEKASILSVLEPVFVVLCGVVLLGETLKPAHILGVVIVLGGALLTLFSDKLRLSFLNSRKLV</sequence>
<feature type="transmembrane region" description="Helical" evidence="1">
    <location>
        <begin position="12"/>
        <end position="34"/>
    </location>
</feature>
<keyword evidence="1" id="KW-0472">Membrane</keyword>
<evidence type="ECO:0000256" key="1">
    <source>
        <dbReference type="SAM" id="Phobius"/>
    </source>
</evidence>
<keyword evidence="4" id="KW-1185">Reference proteome</keyword>
<dbReference type="EMBL" id="RZGR01000006">
    <property type="protein sequence ID" value="RUQ89743.1"/>
    <property type="molecule type" value="Genomic_DNA"/>
</dbReference>
<gene>
    <name evidence="3" type="ORF">EKM59_03010</name>
</gene>
<dbReference type="Gene3D" id="1.10.3730.20">
    <property type="match status" value="1"/>
</dbReference>
<dbReference type="PANTHER" id="PTHR22911:SF137">
    <property type="entry name" value="SOLUTE CARRIER FAMILY 35 MEMBER G2-RELATED"/>
    <property type="match status" value="1"/>
</dbReference>
<comment type="caution">
    <text evidence="3">The sequence shown here is derived from an EMBL/GenBank/DDBJ whole genome shotgun (WGS) entry which is preliminary data.</text>
</comment>
<evidence type="ECO:0000313" key="4">
    <source>
        <dbReference type="Proteomes" id="UP000288012"/>
    </source>
</evidence>
<feature type="domain" description="EamA" evidence="2">
    <location>
        <begin position="7"/>
        <end position="140"/>
    </location>
</feature>